<sequence>MTISGAYNAINEASISGQRWARYGFSNDTADAWAGSLSFANGALGLSPAIGLKGAVGPSVELVKDTVSAVRAPISHTAAYLRAKGVPDWNILPLEYTPGTLYSNPLPVRLERVVPGGVELGGSVANSAGRLSAYSGDVYASDFVGPVKWKYFYRGDATLRTDFLSSMAQERGVAATTEFLNTRSTSQLSEIYADHGLGSQGLPTIGVSDNPAVAEYFARGPSQKQSGVVTMFRLESRDAANAAIPNYENPHAWFGSNPINGLDEREYLFHTLIDPKYIYQQLPVVPK</sequence>
<evidence type="ECO:0000313" key="1">
    <source>
        <dbReference type="EMBL" id="MBB5020665.1"/>
    </source>
</evidence>
<protein>
    <submittedName>
        <fullName evidence="1">Uncharacterized protein</fullName>
    </submittedName>
</protein>
<dbReference type="Proteomes" id="UP000575898">
    <property type="component" value="Unassembled WGS sequence"/>
</dbReference>
<keyword evidence="2" id="KW-1185">Reference proteome</keyword>
<evidence type="ECO:0000313" key="2">
    <source>
        <dbReference type="Proteomes" id="UP000575898"/>
    </source>
</evidence>
<name>A0A840MTD3_9PROT</name>
<dbReference type="EMBL" id="JACHHY010000076">
    <property type="protein sequence ID" value="MBB5020665.1"/>
    <property type="molecule type" value="Genomic_DNA"/>
</dbReference>
<organism evidence="1 2">
    <name type="scientific">Chitinivorax tropicus</name>
    <dbReference type="NCBI Taxonomy" id="714531"/>
    <lineage>
        <taxon>Bacteria</taxon>
        <taxon>Pseudomonadati</taxon>
        <taxon>Pseudomonadota</taxon>
        <taxon>Betaproteobacteria</taxon>
        <taxon>Chitinivorax</taxon>
    </lineage>
</organism>
<reference evidence="1 2" key="1">
    <citation type="submission" date="2020-08" db="EMBL/GenBank/DDBJ databases">
        <title>Genomic Encyclopedia of Type Strains, Phase IV (KMG-IV): sequencing the most valuable type-strain genomes for metagenomic binning, comparative biology and taxonomic classification.</title>
        <authorList>
            <person name="Goeker M."/>
        </authorList>
    </citation>
    <scope>NUCLEOTIDE SEQUENCE [LARGE SCALE GENOMIC DNA]</scope>
    <source>
        <strain evidence="1 2">DSM 27165</strain>
    </source>
</reference>
<proteinExistence type="predicted"/>
<accession>A0A840MTD3</accession>
<gene>
    <name evidence="1" type="ORF">HNQ59_003990</name>
</gene>
<comment type="caution">
    <text evidence="1">The sequence shown here is derived from an EMBL/GenBank/DDBJ whole genome shotgun (WGS) entry which is preliminary data.</text>
</comment>
<dbReference type="AlphaFoldDB" id="A0A840MTD3"/>